<evidence type="ECO:0000256" key="1">
    <source>
        <dbReference type="ARBA" id="ARBA00022741"/>
    </source>
</evidence>
<evidence type="ECO:0000313" key="6">
    <source>
        <dbReference type="RefSeq" id="XP_032320728.1"/>
    </source>
</evidence>
<dbReference type="GO" id="GO:0004016">
    <property type="term" value="F:adenylate cyclase activity"/>
    <property type="evidence" value="ECO:0007669"/>
    <property type="project" value="TreeGrafter"/>
</dbReference>
<evidence type="ECO:0000313" key="8">
    <source>
        <dbReference type="RefSeq" id="XP_032320730.1"/>
    </source>
</evidence>
<sequence>MATRLQVCEATRPAPGATGANPRACAARPRPGALLSGAPPSARPTVRSVRQAGRQQLVERTAGRRVSPAMPVLLPPTAAAAAAAAARSLWEARRWPSGGRGTSCPARGRRARAPRWSAGRCSTRGRAAATCDLGEGSHGVVCLRGARGALLRRLSEQGEAAPVLVWHVSILKFLNGFGDGPVGVSGRLGANALLFLSVNMYGVFVRILAGRSQRKALLQARNCIEDRLRLEDENEKQATRLQVCVATRPAPGATGANPRACAARPRPGALLSGAPPSARPTVSGGGCSGGGAVPLGGAALAERRPRNFVSSAGAAGARLEVVRGQVFDEGPRCSNLRPRRGLPRRRVVVETNLVAFDCHWIIINEEINDLDVQELVRRSIGRLTIIGQTFPVPQNISQRCFRGNHRISSTLCDPEDPFAQNVEARLLMSLLPRNVVVEMKEDFLRPPERIFHQIFIQRHDNMSPPLHGLMKSVLLLGTLPPPYEEGRASLPKRWGSTSSQRQAADTCCWQPQAGVRAPDIRSHCCPLGHLKPSPPPASAQSLWDVAPALPLHPGMPRPGPCLPAQPAEPRQPLQLGAAPGALWIFHPLLLLLLGAPGLCVLGGRRGSWG</sequence>
<gene>
    <name evidence="5 6 7 8" type="primary">LOC116656675</name>
</gene>
<feature type="transmembrane region" description="Helical" evidence="3">
    <location>
        <begin position="580"/>
        <end position="601"/>
    </location>
</feature>
<keyword evidence="3" id="KW-0812">Transmembrane</keyword>
<dbReference type="PANTHER" id="PTHR45627">
    <property type="entry name" value="ADENYLATE CYCLASE TYPE 1"/>
    <property type="match status" value="1"/>
</dbReference>
<keyword evidence="3" id="KW-1133">Transmembrane helix</keyword>
<dbReference type="RefSeq" id="XP_032320729.1">
    <property type="nucleotide sequence ID" value="XM_032464838.1"/>
</dbReference>
<dbReference type="PANTHER" id="PTHR45627:SF26">
    <property type="entry name" value="ADENYLATE CYCLASE TYPE 1"/>
    <property type="match status" value="1"/>
</dbReference>
<evidence type="ECO:0000256" key="2">
    <source>
        <dbReference type="ARBA" id="ARBA00023239"/>
    </source>
</evidence>
<keyword evidence="1" id="KW-0547">Nucleotide-binding</keyword>
<dbReference type="GO" id="GO:0000166">
    <property type="term" value="F:nucleotide binding"/>
    <property type="evidence" value="ECO:0007669"/>
    <property type="project" value="UniProtKB-KW"/>
</dbReference>
<name>A0A8B8RRZ7_CAMFR</name>
<dbReference type="GO" id="GO:0006171">
    <property type="term" value="P:cAMP biosynthetic process"/>
    <property type="evidence" value="ECO:0007669"/>
    <property type="project" value="TreeGrafter"/>
</dbReference>
<dbReference type="RefSeq" id="XP_032320727.1">
    <property type="nucleotide sequence ID" value="XM_032464836.1"/>
</dbReference>
<evidence type="ECO:0000313" key="7">
    <source>
        <dbReference type="RefSeq" id="XP_032320729.1"/>
    </source>
</evidence>
<keyword evidence="3" id="KW-0472">Membrane</keyword>
<organism evidence="4 6">
    <name type="scientific">Camelus ferus</name>
    <name type="common">Wild bactrian camel</name>
    <name type="synonym">Camelus bactrianus ferus</name>
    <dbReference type="NCBI Taxonomy" id="419612"/>
    <lineage>
        <taxon>Eukaryota</taxon>
        <taxon>Metazoa</taxon>
        <taxon>Chordata</taxon>
        <taxon>Craniata</taxon>
        <taxon>Vertebrata</taxon>
        <taxon>Euteleostomi</taxon>
        <taxon>Mammalia</taxon>
        <taxon>Eutheria</taxon>
        <taxon>Laurasiatheria</taxon>
        <taxon>Artiodactyla</taxon>
        <taxon>Tylopoda</taxon>
        <taxon>Camelidae</taxon>
        <taxon>Camelus</taxon>
    </lineage>
</organism>
<dbReference type="RefSeq" id="XP_032320730.1">
    <property type="nucleotide sequence ID" value="XM_032464839.1"/>
</dbReference>
<keyword evidence="4" id="KW-1185">Reference proteome</keyword>
<dbReference type="RefSeq" id="XP_032320728.1">
    <property type="nucleotide sequence ID" value="XM_032464837.1"/>
</dbReference>
<dbReference type="Proteomes" id="UP000694856">
    <property type="component" value="Chromosome 22"/>
</dbReference>
<reference evidence="5 6" key="1">
    <citation type="submission" date="2025-04" db="UniProtKB">
        <authorList>
            <consortium name="RefSeq"/>
        </authorList>
    </citation>
    <scope>IDENTIFICATION</scope>
    <source>
        <tissue evidence="5 6">Ear skin</tissue>
    </source>
</reference>
<dbReference type="GeneID" id="116656675"/>
<keyword evidence="2" id="KW-0456">Lyase</keyword>
<proteinExistence type="predicted"/>
<dbReference type="Gene3D" id="3.40.50.2300">
    <property type="match status" value="1"/>
</dbReference>
<evidence type="ECO:0000256" key="3">
    <source>
        <dbReference type="SAM" id="Phobius"/>
    </source>
</evidence>
<evidence type="ECO:0000313" key="4">
    <source>
        <dbReference type="Proteomes" id="UP000694856"/>
    </source>
</evidence>
<accession>A0A8B8RRZ7</accession>
<dbReference type="GO" id="GO:0007189">
    <property type="term" value="P:adenylate cyclase-activating G protein-coupled receptor signaling pathway"/>
    <property type="evidence" value="ECO:0007669"/>
    <property type="project" value="TreeGrafter"/>
</dbReference>
<protein>
    <submittedName>
        <fullName evidence="5 6">Uncharacterized protein LOC116656675 isoform X1</fullName>
    </submittedName>
</protein>
<evidence type="ECO:0000313" key="5">
    <source>
        <dbReference type="RefSeq" id="XP_032320727.1"/>
    </source>
</evidence>
<dbReference type="KEGG" id="cfr:116656675"/>
<dbReference type="GO" id="GO:0005886">
    <property type="term" value="C:plasma membrane"/>
    <property type="evidence" value="ECO:0007669"/>
    <property type="project" value="TreeGrafter"/>
</dbReference>
<dbReference type="AlphaFoldDB" id="A0A8B8RRZ7"/>